<feature type="compositionally biased region" description="Low complexity" evidence="5">
    <location>
        <begin position="178"/>
        <end position="188"/>
    </location>
</feature>
<dbReference type="InterPro" id="IPR001647">
    <property type="entry name" value="HTH_TetR"/>
</dbReference>
<keyword evidence="3" id="KW-0804">Transcription</keyword>
<reference evidence="8" key="1">
    <citation type="journal article" date="2019" name="Int. J. Syst. Evol. Microbiol.">
        <title>The Global Catalogue of Microorganisms (GCM) 10K type strain sequencing project: providing services to taxonomists for standard genome sequencing and annotation.</title>
        <authorList>
            <consortium name="The Broad Institute Genomics Platform"/>
            <consortium name="The Broad Institute Genome Sequencing Center for Infectious Disease"/>
            <person name="Wu L."/>
            <person name="Ma J."/>
        </authorList>
    </citation>
    <scope>NUCLEOTIDE SEQUENCE [LARGE SCALE GENOMIC DNA]</scope>
    <source>
        <strain evidence="8">JCM 16904</strain>
    </source>
</reference>
<dbReference type="InterPro" id="IPR049445">
    <property type="entry name" value="TetR_SbtR-like_C"/>
</dbReference>
<evidence type="ECO:0000256" key="2">
    <source>
        <dbReference type="ARBA" id="ARBA00023125"/>
    </source>
</evidence>
<evidence type="ECO:0000256" key="5">
    <source>
        <dbReference type="SAM" id="MobiDB-lite"/>
    </source>
</evidence>
<proteinExistence type="predicted"/>
<keyword evidence="1" id="KW-0805">Transcription regulation</keyword>
<dbReference type="RefSeq" id="WP_344883583.1">
    <property type="nucleotide sequence ID" value="NZ_BAAAZP010000098.1"/>
</dbReference>
<dbReference type="InterPro" id="IPR009057">
    <property type="entry name" value="Homeodomain-like_sf"/>
</dbReference>
<dbReference type="InterPro" id="IPR036271">
    <property type="entry name" value="Tet_transcr_reg_TetR-rel_C_sf"/>
</dbReference>
<feature type="domain" description="HTH tetR-type" evidence="6">
    <location>
        <begin position="6"/>
        <end position="65"/>
    </location>
</feature>
<evidence type="ECO:0000313" key="7">
    <source>
        <dbReference type="EMBL" id="GAA3682115.1"/>
    </source>
</evidence>
<dbReference type="Proteomes" id="UP001500902">
    <property type="component" value="Unassembled WGS sequence"/>
</dbReference>
<dbReference type="EMBL" id="BAAAZP010000098">
    <property type="protein sequence ID" value="GAA3682115.1"/>
    <property type="molecule type" value="Genomic_DNA"/>
</dbReference>
<dbReference type="PRINTS" id="PR00455">
    <property type="entry name" value="HTHTETR"/>
</dbReference>
<evidence type="ECO:0000256" key="3">
    <source>
        <dbReference type="ARBA" id="ARBA00023163"/>
    </source>
</evidence>
<feature type="DNA-binding region" description="H-T-H motif" evidence="4">
    <location>
        <begin position="28"/>
        <end position="47"/>
    </location>
</feature>
<organism evidence="7 8">
    <name type="scientific">Nonomuraea antimicrobica</name>
    <dbReference type="NCBI Taxonomy" id="561173"/>
    <lineage>
        <taxon>Bacteria</taxon>
        <taxon>Bacillati</taxon>
        <taxon>Actinomycetota</taxon>
        <taxon>Actinomycetes</taxon>
        <taxon>Streptosporangiales</taxon>
        <taxon>Streptosporangiaceae</taxon>
        <taxon>Nonomuraea</taxon>
    </lineage>
</organism>
<evidence type="ECO:0000259" key="6">
    <source>
        <dbReference type="PROSITE" id="PS50977"/>
    </source>
</evidence>
<feature type="region of interest" description="Disordered" evidence="5">
    <location>
        <begin position="178"/>
        <end position="209"/>
    </location>
</feature>
<keyword evidence="8" id="KW-1185">Reference proteome</keyword>
<evidence type="ECO:0000256" key="1">
    <source>
        <dbReference type="ARBA" id="ARBA00023015"/>
    </source>
</evidence>
<dbReference type="PROSITE" id="PS50977">
    <property type="entry name" value="HTH_TETR_2"/>
    <property type="match status" value="1"/>
</dbReference>
<evidence type="ECO:0000256" key="4">
    <source>
        <dbReference type="PROSITE-ProRule" id="PRU00335"/>
    </source>
</evidence>
<accession>A0ABP7C798</accession>
<sequence>MRADARRNRERIIASALDLFASHGPGVSMEDIAQAAGLGVGTLYRHFPDRLALVTDVANSALTGLREHALTQAAEDIPRWEVLVRVVRHCAGQPFALITSLTGTPPATPGTQKLVGEVNALLADIVAQAQEEGTMRRDITPEQILGLVNVMVCRPGAQPDDPLTTVMLDGLRSCRAAGEGAPGPAAAARHPGDSGSCAVPALAPADADA</sequence>
<dbReference type="PANTHER" id="PTHR30055">
    <property type="entry name" value="HTH-TYPE TRANSCRIPTIONAL REGULATOR RUTR"/>
    <property type="match status" value="1"/>
</dbReference>
<dbReference type="PANTHER" id="PTHR30055:SF234">
    <property type="entry name" value="HTH-TYPE TRANSCRIPTIONAL REGULATOR BETI"/>
    <property type="match status" value="1"/>
</dbReference>
<keyword evidence="2 4" id="KW-0238">DNA-binding</keyword>
<protein>
    <submittedName>
        <fullName evidence="7">TetR/AcrR family transcriptional regulator</fullName>
    </submittedName>
</protein>
<name>A0ABP7C798_9ACTN</name>
<dbReference type="Gene3D" id="1.10.357.10">
    <property type="entry name" value="Tetracycline Repressor, domain 2"/>
    <property type="match status" value="1"/>
</dbReference>
<dbReference type="Pfam" id="PF00440">
    <property type="entry name" value="TetR_N"/>
    <property type="match status" value="1"/>
</dbReference>
<dbReference type="Pfam" id="PF21597">
    <property type="entry name" value="TetR_C_43"/>
    <property type="match status" value="1"/>
</dbReference>
<dbReference type="InterPro" id="IPR050109">
    <property type="entry name" value="HTH-type_TetR-like_transc_reg"/>
</dbReference>
<dbReference type="SUPFAM" id="SSF48498">
    <property type="entry name" value="Tetracyclin repressor-like, C-terminal domain"/>
    <property type="match status" value="1"/>
</dbReference>
<comment type="caution">
    <text evidence="7">The sequence shown here is derived from an EMBL/GenBank/DDBJ whole genome shotgun (WGS) entry which is preliminary data.</text>
</comment>
<feature type="compositionally biased region" description="Low complexity" evidence="5">
    <location>
        <begin position="198"/>
        <end position="209"/>
    </location>
</feature>
<dbReference type="SUPFAM" id="SSF46689">
    <property type="entry name" value="Homeodomain-like"/>
    <property type="match status" value="1"/>
</dbReference>
<evidence type="ECO:0000313" key="8">
    <source>
        <dbReference type="Proteomes" id="UP001500902"/>
    </source>
</evidence>
<gene>
    <name evidence="7" type="ORF">GCM10022224_053090</name>
</gene>